<dbReference type="CDD" id="cd06170">
    <property type="entry name" value="LuxR_C_like"/>
    <property type="match status" value="1"/>
</dbReference>
<dbReference type="SUPFAM" id="SSF46894">
    <property type="entry name" value="C-terminal effector domain of the bipartite response regulators"/>
    <property type="match status" value="1"/>
</dbReference>
<comment type="caution">
    <text evidence="5">The sequence shown here is derived from an EMBL/GenBank/DDBJ whole genome shotgun (WGS) entry which is preliminary data.</text>
</comment>
<evidence type="ECO:0000256" key="1">
    <source>
        <dbReference type="ARBA" id="ARBA00023015"/>
    </source>
</evidence>
<dbReference type="Pfam" id="PF00196">
    <property type="entry name" value="GerE"/>
    <property type="match status" value="1"/>
</dbReference>
<keyword evidence="1" id="KW-0805">Transcription regulation</keyword>
<reference evidence="6" key="1">
    <citation type="submission" date="2015-12" db="EMBL/GenBank/DDBJ databases">
        <authorList>
            <person name="Lodha T.D."/>
            <person name="Chintalapati S."/>
            <person name="Chintalapati V.R."/>
            <person name="Sravanthi T."/>
        </authorList>
    </citation>
    <scope>NUCLEOTIDE SEQUENCE [LARGE SCALE GENOMIC DNA]</scope>
    <source>
        <strain evidence="6">JC133</strain>
    </source>
</reference>
<evidence type="ECO:0000313" key="5">
    <source>
        <dbReference type="EMBL" id="POR05387.1"/>
    </source>
</evidence>
<proteinExistence type="predicted"/>
<keyword evidence="2" id="KW-0238">DNA-binding</keyword>
<dbReference type="PROSITE" id="PS00622">
    <property type="entry name" value="HTH_LUXR_1"/>
    <property type="match status" value="1"/>
</dbReference>
<dbReference type="AlphaFoldDB" id="A0A2S4K0U7"/>
<dbReference type="InterPro" id="IPR016032">
    <property type="entry name" value="Sig_transdc_resp-reg_C-effctor"/>
</dbReference>
<dbReference type="GO" id="GO:0006355">
    <property type="term" value="P:regulation of DNA-templated transcription"/>
    <property type="evidence" value="ECO:0007669"/>
    <property type="project" value="InterPro"/>
</dbReference>
<dbReference type="SMART" id="SM00421">
    <property type="entry name" value="HTH_LUXR"/>
    <property type="match status" value="1"/>
</dbReference>
<dbReference type="Proteomes" id="UP000237350">
    <property type="component" value="Unassembled WGS sequence"/>
</dbReference>
<dbReference type="OrthoDB" id="368454at2"/>
<evidence type="ECO:0000313" key="6">
    <source>
        <dbReference type="Proteomes" id="UP000237350"/>
    </source>
</evidence>
<gene>
    <name evidence="5" type="ORF">AU468_01545</name>
</gene>
<protein>
    <recommendedName>
        <fullName evidence="4">HTH luxR-type domain-containing protein</fullName>
    </recommendedName>
</protein>
<organism evidence="5 6">
    <name type="scientific">Alkalispirochaeta sphaeroplastigenens</name>
    <dbReference type="NCBI Taxonomy" id="1187066"/>
    <lineage>
        <taxon>Bacteria</taxon>
        <taxon>Pseudomonadati</taxon>
        <taxon>Spirochaetota</taxon>
        <taxon>Spirochaetia</taxon>
        <taxon>Spirochaetales</taxon>
        <taxon>Spirochaetaceae</taxon>
        <taxon>Alkalispirochaeta</taxon>
    </lineage>
</organism>
<keyword evidence="6" id="KW-1185">Reference proteome</keyword>
<evidence type="ECO:0000259" key="4">
    <source>
        <dbReference type="PROSITE" id="PS50043"/>
    </source>
</evidence>
<dbReference type="EMBL" id="LPWH01000003">
    <property type="protein sequence ID" value="POR05387.1"/>
    <property type="molecule type" value="Genomic_DNA"/>
</dbReference>
<sequence>MDLPGELQERKKELSCIYRVVQSLGLQNPLEKTLSDVARSLHGALTHPEKMTAGIHLDTNEVWYPSDHPEPENRHTTPILSGNQAIGEIIIVWEPDHSLLPQEAQLAESVAALLAHNAEQRQAEAELRKAIDAENRKTVALAEVLLQIEEQHRRSQADLQQDLQSRIFPLLSRLEQLLAGAAERALLEALRNSLLQCGASRSSRHRELSLHLSPREQEVAHLIASGLSTKQIAQALGITGSTVERHRHNIRKKAGISCEGIHLASFLRNRADSLLPL</sequence>
<dbReference type="InterPro" id="IPR036388">
    <property type="entry name" value="WH-like_DNA-bd_sf"/>
</dbReference>
<dbReference type="RefSeq" id="WP_103679202.1">
    <property type="nucleotide sequence ID" value="NZ_LPWH01000003.1"/>
</dbReference>
<feature type="domain" description="HTH luxR-type" evidence="4">
    <location>
        <begin position="205"/>
        <end position="271"/>
    </location>
</feature>
<dbReference type="PANTHER" id="PTHR44688">
    <property type="entry name" value="DNA-BINDING TRANSCRIPTIONAL ACTIVATOR DEVR_DOSR"/>
    <property type="match status" value="1"/>
</dbReference>
<accession>A0A2S4K0U7</accession>
<dbReference type="Gene3D" id="1.10.10.10">
    <property type="entry name" value="Winged helix-like DNA-binding domain superfamily/Winged helix DNA-binding domain"/>
    <property type="match status" value="1"/>
</dbReference>
<evidence type="ECO:0000256" key="2">
    <source>
        <dbReference type="ARBA" id="ARBA00023125"/>
    </source>
</evidence>
<name>A0A2S4K0U7_9SPIO</name>
<dbReference type="PANTHER" id="PTHR44688:SF16">
    <property type="entry name" value="DNA-BINDING TRANSCRIPTIONAL ACTIVATOR DEVR_DOSR"/>
    <property type="match status" value="1"/>
</dbReference>
<dbReference type="PRINTS" id="PR00038">
    <property type="entry name" value="HTHLUXR"/>
</dbReference>
<dbReference type="GO" id="GO:0003677">
    <property type="term" value="F:DNA binding"/>
    <property type="evidence" value="ECO:0007669"/>
    <property type="project" value="UniProtKB-KW"/>
</dbReference>
<evidence type="ECO:0000256" key="3">
    <source>
        <dbReference type="ARBA" id="ARBA00023163"/>
    </source>
</evidence>
<dbReference type="PROSITE" id="PS50043">
    <property type="entry name" value="HTH_LUXR_2"/>
    <property type="match status" value="1"/>
</dbReference>
<keyword evidence="3" id="KW-0804">Transcription</keyword>
<dbReference type="InterPro" id="IPR000792">
    <property type="entry name" value="Tscrpt_reg_LuxR_C"/>
</dbReference>